<name>A0ABM5Q4C4_9GAMM</name>
<evidence type="ECO:0000256" key="7">
    <source>
        <dbReference type="SAM" id="Phobius"/>
    </source>
</evidence>
<dbReference type="Gene3D" id="1.20.81.30">
    <property type="entry name" value="Type II secretion system (T2SS), domain F"/>
    <property type="match status" value="2"/>
</dbReference>
<evidence type="ECO:0000256" key="2">
    <source>
        <dbReference type="ARBA" id="ARBA00005745"/>
    </source>
</evidence>
<evidence type="ECO:0000256" key="4">
    <source>
        <dbReference type="ARBA" id="ARBA00022692"/>
    </source>
</evidence>
<dbReference type="EMBL" id="CP007231">
    <property type="protein sequence ID" value="AHK22109.1"/>
    <property type="molecule type" value="Genomic_DNA"/>
</dbReference>
<evidence type="ECO:0000313" key="9">
    <source>
        <dbReference type="EMBL" id="AHK22109.1"/>
    </source>
</evidence>
<dbReference type="InterPro" id="IPR018076">
    <property type="entry name" value="T2SS_GspF_dom"/>
</dbReference>
<evidence type="ECO:0000256" key="6">
    <source>
        <dbReference type="ARBA" id="ARBA00023136"/>
    </source>
</evidence>
<evidence type="ECO:0000259" key="8">
    <source>
        <dbReference type="Pfam" id="PF00482"/>
    </source>
</evidence>
<organism evidence="9 10">
    <name type="scientific">Yersinia similis</name>
    <dbReference type="NCBI Taxonomy" id="367190"/>
    <lineage>
        <taxon>Bacteria</taxon>
        <taxon>Pseudomonadati</taxon>
        <taxon>Pseudomonadota</taxon>
        <taxon>Gammaproteobacteria</taxon>
        <taxon>Enterobacterales</taxon>
        <taxon>Yersiniaceae</taxon>
        <taxon>Yersinia</taxon>
    </lineage>
</organism>
<evidence type="ECO:0000256" key="3">
    <source>
        <dbReference type="ARBA" id="ARBA00022475"/>
    </source>
</evidence>
<accession>A0ABM5Q4C4</accession>
<keyword evidence="9" id="KW-0614">Plasmid</keyword>
<geneLocation type="plasmid" evidence="10"/>
<comment type="similarity">
    <text evidence="2">Belongs to the GSP F family.</text>
</comment>
<comment type="subcellular location">
    <subcellularLocation>
        <location evidence="1">Cell membrane</location>
        <topology evidence="1">Multi-pass membrane protein</topology>
    </subcellularLocation>
</comment>
<proteinExistence type="inferred from homology"/>
<dbReference type="PANTHER" id="PTHR30012">
    <property type="entry name" value="GENERAL SECRETION PATHWAY PROTEIN"/>
    <property type="match status" value="1"/>
</dbReference>
<sequence length="373" mass="42143">MKRLSNFFTPIIRPDLQIKYLQPARRWLYRHTFSTRDRLSLYEDLAFLLDNNRTLEVAITNMRDSATDFGKRSSPSAIWLNDCLKALSNGQSLDVALGDWIPRQEAAIISAGVLDGHIADALRRAMTVVQGIDEMKSSIYSTLGYPLALIATVIGIMNMVSEHFIPQLAKIIPRTTWEGGIWWLGATSDFVVNQGVLLSLSVALLTAWITWSFNNMTGKTRRWLDYFIPWSIYKDFQGVAFLLNIAALLRADVKTLDALDILSRNASPWLLERLNAARRLVRQGQHLGLALRNTGYHFPSKDCVNKLVLLTDGDNAAGIIENYAKHWMLTTIKLIKRRATRLSIVLFLVVSGYMFLLVQVIQQLNSMAAQMGQ</sequence>
<feature type="domain" description="Type II secretion system protein GspF" evidence="8">
    <location>
        <begin position="241"/>
        <end position="358"/>
    </location>
</feature>
<feature type="domain" description="Type II secretion system protein GspF" evidence="8">
    <location>
        <begin position="43"/>
        <end position="157"/>
    </location>
</feature>
<evidence type="ECO:0000313" key="10">
    <source>
        <dbReference type="Proteomes" id="UP000019439"/>
    </source>
</evidence>
<reference evidence="9 10" key="1">
    <citation type="journal article" date="2014" name="Genome Announc.">
        <title>Genome Sequence of Yersinia similis Y228T, a Member of the Yersinia pseudotuberculosis Complex.</title>
        <authorList>
            <person name="Sprague L.D."/>
            <person name="Neubauer H."/>
        </authorList>
    </citation>
    <scope>NUCLEOTIDE SEQUENCE [LARGE SCALE GENOMIC DNA]</scope>
    <source>
        <strain evidence="9 10">228</strain>
    </source>
</reference>
<keyword evidence="3" id="KW-1003">Cell membrane</keyword>
<keyword evidence="6 7" id="KW-0472">Membrane</keyword>
<keyword evidence="4 7" id="KW-0812">Transmembrane</keyword>
<feature type="transmembrane region" description="Helical" evidence="7">
    <location>
        <begin position="342"/>
        <end position="361"/>
    </location>
</feature>
<protein>
    <submittedName>
        <fullName evidence="9">General secretion pathway protein GspF</fullName>
    </submittedName>
</protein>
<feature type="transmembrane region" description="Helical" evidence="7">
    <location>
        <begin position="191"/>
        <end position="213"/>
    </location>
</feature>
<dbReference type="GeneID" id="96666342"/>
<keyword evidence="5 7" id="KW-1133">Transmembrane helix</keyword>
<gene>
    <name evidence="9" type="ORF">BF17_00345</name>
</gene>
<keyword evidence="10" id="KW-1185">Reference proteome</keyword>
<dbReference type="Proteomes" id="UP000019439">
    <property type="component" value="Plasmid unnamed"/>
</dbReference>
<dbReference type="RefSeq" id="WP_025384552.1">
    <property type="nucleotide sequence ID" value="NZ_CGBP01000026.1"/>
</dbReference>
<dbReference type="Pfam" id="PF00482">
    <property type="entry name" value="T2SSF"/>
    <property type="match status" value="2"/>
</dbReference>
<evidence type="ECO:0000256" key="5">
    <source>
        <dbReference type="ARBA" id="ARBA00022989"/>
    </source>
</evidence>
<feature type="transmembrane region" description="Helical" evidence="7">
    <location>
        <begin position="143"/>
        <end position="160"/>
    </location>
</feature>
<dbReference type="InterPro" id="IPR003004">
    <property type="entry name" value="GspF/PilC"/>
</dbReference>
<dbReference type="InterPro" id="IPR042094">
    <property type="entry name" value="T2SS_GspF_sf"/>
</dbReference>
<dbReference type="PANTHER" id="PTHR30012:SF0">
    <property type="entry name" value="TYPE II SECRETION SYSTEM PROTEIN F-RELATED"/>
    <property type="match status" value="1"/>
</dbReference>
<evidence type="ECO:0000256" key="1">
    <source>
        <dbReference type="ARBA" id="ARBA00004651"/>
    </source>
</evidence>